<dbReference type="EMBL" id="JAYKXP010000139">
    <property type="protein sequence ID" value="KAK7023430.1"/>
    <property type="molecule type" value="Genomic_DNA"/>
</dbReference>
<sequence length="185" mass="20711">MSQHSFPQHSSLQTPIIILPSLMGPGAAKFLDSLNEYNPPPLNPGGSLSQIVNIPADIFPHLWSNPNLPKLIDETLINFNEDQTRAFYILQIVILAYSRTGHSFQDSIRAVRRSGILRELVRPADSFTVQQIYAIRMIFTAAVVSGMAVDHIASIYDHGRDLGIVYPIFKFNDWADDPEKDCTCN</sequence>
<protein>
    <submittedName>
        <fullName evidence="1">Uncharacterized protein</fullName>
    </submittedName>
</protein>
<reference evidence="1 2" key="1">
    <citation type="submission" date="2024-01" db="EMBL/GenBank/DDBJ databases">
        <title>A draft genome for a cacao thread blight-causing isolate of Paramarasmius palmivorus.</title>
        <authorList>
            <person name="Baruah I.K."/>
            <person name="Bukari Y."/>
            <person name="Amoako-Attah I."/>
            <person name="Meinhardt L.W."/>
            <person name="Bailey B.A."/>
            <person name="Cohen S.P."/>
        </authorList>
    </citation>
    <scope>NUCLEOTIDE SEQUENCE [LARGE SCALE GENOMIC DNA]</scope>
    <source>
        <strain evidence="1 2">GH-12</strain>
    </source>
</reference>
<dbReference type="Proteomes" id="UP001383192">
    <property type="component" value="Unassembled WGS sequence"/>
</dbReference>
<keyword evidence="2" id="KW-1185">Reference proteome</keyword>
<gene>
    <name evidence="1" type="ORF">VNI00_016736</name>
</gene>
<evidence type="ECO:0000313" key="2">
    <source>
        <dbReference type="Proteomes" id="UP001383192"/>
    </source>
</evidence>
<dbReference type="AlphaFoldDB" id="A0AAW0BD27"/>
<accession>A0AAW0BD27</accession>
<organism evidence="1 2">
    <name type="scientific">Paramarasmius palmivorus</name>
    <dbReference type="NCBI Taxonomy" id="297713"/>
    <lineage>
        <taxon>Eukaryota</taxon>
        <taxon>Fungi</taxon>
        <taxon>Dikarya</taxon>
        <taxon>Basidiomycota</taxon>
        <taxon>Agaricomycotina</taxon>
        <taxon>Agaricomycetes</taxon>
        <taxon>Agaricomycetidae</taxon>
        <taxon>Agaricales</taxon>
        <taxon>Marasmiineae</taxon>
        <taxon>Marasmiaceae</taxon>
        <taxon>Paramarasmius</taxon>
    </lineage>
</organism>
<name>A0AAW0BD27_9AGAR</name>
<comment type="caution">
    <text evidence="1">The sequence shown here is derived from an EMBL/GenBank/DDBJ whole genome shotgun (WGS) entry which is preliminary data.</text>
</comment>
<proteinExistence type="predicted"/>
<evidence type="ECO:0000313" key="1">
    <source>
        <dbReference type="EMBL" id="KAK7023430.1"/>
    </source>
</evidence>